<evidence type="ECO:0000256" key="3">
    <source>
        <dbReference type="ARBA" id="ARBA00022448"/>
    </source>
</evidence>
<keyword evidence="6" id="KW-0764">Sulfate transport</keyword>
<evidence type="ECO:0000256" key="6">
    <source>
        <dbReference type="ARBA" id="ARBA00023032"/>
    </source>
</evidence>
<feature type="transmembrane region" description="Helical" evidence="9">
    <location>
        <begin position="85"/>
        <end position="106"/>
    </location>
</feature>
<evidence type="ECO:0000256" key="1">
    <source>
        <dbReference type="ARBA" id="ARBA00004651"/>
    </source>
</evidence>
<dbReference type="CDD" id="cd06261">
    <property type="entry name" value="TM_PBP2"/>
    <property type="match status" value="1"/>
</dbReference>
<comment type="subunit">
    <text evidence="2">The complex is composed of two ATP-binding proteins (CysA), two transmembrane proteins (CysT and CysW) and a solute-binding protein (CysP).</text>
</comment>
<dbReference type="InterPro" id="IPR000515">
    <property type="entry name" value="MetI-like"/>
</dbReference>
<dbReference type="AlphaFoldDB" id="A0A921DS51"/>
<evidence type="ECO:0000256" key="7">
    <source>
        <dbReference type="ARBA" id="ARBA00023136"/>
    </source>
</evidence>
<reference evidence="11" key="2">
    <citation type="submission" date="2021-09" db="EMBL/GenBank/DDBJ databases">
        <authorList>
            <person name="Gilroy R."/>
        </authorList>
    </citation>
    <scope>NUCLEOTIDE SEQUENCE</scope>
    <source>
        <strain evidence="11">ChiGjej2B2-19336</strain>
    </source>
</reference>
<proteinExistence type="inferred from homology"/>
<keyword evidence="7 9" id="KW-0472">Membrane</keyword>
<dbReference type="GO" id="GO:0005886">
    <property type="term" value="C:plasma membrane"/>
    <property type="evidence" value="ECO:0007669"/>
    <property type="project" value="UniProtKB-SubCell"/>
</dbReference>
<evidence type="ECO:0000256" key="9">
    <source>
        <dbReference type="RuleBase" id="RU363032"/>
    </source>
</evidence>
<reference evidence="11" key="1">
    <citation type="journal article" date="2021" name="PeerJ">
        <title>Extensive microbial diversity within the chicken gut microbiome revealed by metagenomics and culture.</title>
        <authorList>
            <person name="Gilroy R."/>
            <person name="Ravi A."/>
            <person name="Getino M."/>
            <person name="Pursley I."/>
            <person name="Horton D.L."/>
            <person name="Alikhan N.F."/>
            <person name="Baker D."/>
            <person name="Gharbi K."/>
            <person name="Hall N."/>
            <person name="Watson M."/>
            <person name="Adriaenssens E.M."/>
            <person name="Foster-Nyarko E."/>
            <person name="Jarju S."/>
            <person name="Secka A."/>
            <person name="Antonio M."/>
            <person name="Oren A."/>
            <person name="Chaudhuri R.R."/>
            <person name="La Ragione R."/>
            <person name="Hildebrand F."/>
            <person name="Pallen M.J."/>
        </authorList>
    </citation>
    <scope>NUCLEOTIDE SEQUENCE</scope>
    <source>
        <strain evidence="11">ChiGjej2B2-19336</strain>
    </source>
</reference>
<keyword evidence="4 9" id="KW-0812">Transmembrane</keyword>
<dbReference type="SUPFAM" id="SSF161098">
    <property type="entry name" value="MetI-like"/>
    <property type="match status" value="1"/>
</dbReference>
<dbReference type="NCBIfam" id="TIGR01581">
    <property type="entry name" value="Mo_ABC_porter"/>
    <property type="match status" value="1"/>
</dbReference>
<evidence type="ECO:0000313" key="11">
    <source>
        <dbReference type="EMBL" id="HJD97788.1"/>
    </source>
</evidence>
<feature type="domain" description="ABC transmembrane type-1" evidence="10">
    <location>
        <begin position="47"/>
        <end position="248"/>
    </location>
</feature>
<dbReference type="Gene3D" id="1.10.3720.10">
    <property type="entry name" value="MetI-like"/>
    <property type="match status" value="1"/>
</dbReference>
<dbReference type="InterPro" id="IPR005667">
    <property type="entry name" value="Sulph_transpt2"/>
</dbReference>
<dbReference type="GO" id="GO:0015419">
    <property type="term" value="F:ABC-type sulfate transporter activity"/>
    <property type="evidence" value="ECO:0007669"/>
    <property type="project" value="InterPro"/>
</dbReference>
<organism evidence="11 12">
    <name type="scientific">Mailhella massiliensis</name>
    <dbReference type="NCBI Taxonomy" id="1903261"/>
    <lineage>
        <taxon>Bacteria</taxon>
        <taxon>Pseudomonadati</taxon>
        <taxon>Thermodesulfobacteriota</taxon>
        <taxon>Desulfovibrionia</taxon>
        <taxon>Desulfovibrionales</taxon>
        <taxon>Desulfovibrionaceae</taxon>
        <taxon>Mailhella</taxon>
    </lineage>
</organism>
<keyword evidence="5 9" id="KW-1133">Transmembrane helix</keyword>
<comment type="function">
    <text evidence="8">Part of the ABC transporter complex CysAWTP (TC 3.A.1.6.1) involved in sulfate/thiosulfate import. Probably responsible for the translocation of the substrate across the membrane.</text>
</comment>
<evidence type="ECO:0000256" key="8">
    <source>
        <dbReference type="ARBA" id="ARBA00025323"/>
    </source>
</evidence>
<dbReference type="PANTHER" id="PTHR30406:SF8">
    <property type="entry name" value="SULFATE TRANSPORT SYSTEM PERMEASE PROTEIN CYST"/>
    <property type="match status" value="1"/>
</dbReference>
<feature type="transmembrane region" description="Helical" evidence="9">
    <location>
        <begin position="126"/>
        <end position="144"/>
    </location>
</feature>
<accession>A0A921DS51</accession>
<evidence type="ECO:0000256" key="4">
    <source>
        <dbReference type="ARBA" id="ARBA00022692"/>
    </source>
</evidence>
<dbReference type="Pfam" id="PF00528">
    <property type="entry name" value="BPD_transp_1"/>
    <property type="match status" value="1"/>
</dbReference>
<dbReference type="EMBL" id="DYZA01000183">
    <property type="protein sequence ID" value="HJD97788.1"/>
    <property type="molecule type" value="Genomic_DNA"/>
</dbReference>
<keyword evidence="3 9" id="KW-0813">Transport</keyword>
<feature type="transmembrane region" description="Helical" evidence="9">
    <location>
        <begin position="182"/>
        <end position="209"/>
    </location>
</feature>
<evidence type="ECO:0000256" key="2">
    <source>
        <dbReference type="ARBA" id="ARBA00011779"/>
    </source>
</evidence>
<comment type="caution">
    <text evidence="11">The sequence shown here is derived from an EMBL/GenBank/DDBJ whole genome shotgun (WGS) entry which is preliminary data.</text>
</comment>
<comment type="subcellular location">
    <subcellularLocation>
        <location evidence="1 9">Cell membrane</location>
        <topology evidence="1 9">Multi-pass membrane protein</topology>
    </subcellularLocation>
</comment>
<feature type="transmembrane region" description="Helical" evidence="9">
    <location>
        <begin position="48"/>
        <end position="73"/>
    </location>
</feature>
<dbReference type="RefSeq" id="WP_304122832.1">
    <property type="nucleotide sequence ID" value="NZ_DYZA01000183.1"/>
</dbReference>
<protein>
    <submittedName>
        <fullName evidence="11">ABC transporter permease</fullName>
    </submittedName>
</protein>
<dbReference type="PANTHER" id="PTHR30406">
    <property type="entry name" value="SULFATE TRANSPORT SYSTEM PERMEASE PROTEIN"/>
    <property type="match status" value="1"/>
</dbReference>
<evidence type="ECO:0000313" key="12">
    <source>
        <dbReference type="Proteomes" id="UP000698963"/>
    </source>
</evidence>
<dbReference type="Proteomes" id="UP000698963">
    <property type="component" value="Unassembled WGS sequence"/>
</dbReference>
<evidence type="ECO:0000259" key="10">
    <source>
        <dbReference type="PROSITE" id="PS50928"/>
    </source>
</evidence>
<name>A0A921DS51_9BACT</name>
<gene>
    <name evidence="11" type="ORF">K8W16_09105</name>
</gene>
<feature type="transmembrane region" description="Helical" evidence="9">
    <location>
        <begin position="229"/>
        <end position="251"/>
    </location>
</feature>
<evidence type="ECO:0000256" key="5">
    <source>
        <dbReference type="ARBA" id="ARBA00022989"/>
    </source>
</evidence>
<dbReference type="InterPro" id="IPR035906">
    <property type="entry name" value="MetI-like_sf"/>
</dbReference>
<sequence>MSFFDGASLCVAFLTVLFLTASLGTIIVGGLPFLPGALCSEEVLFSIRLSLVTSTVSTLLCFVVGIPCAYALARCRMPLRNVCRLVLELPLSLPYLVLGLCLLMMFSSEAGRMLKNFGIRVIFEPAGIVMAQWIVNIPFVIRLMRTALEEMDSRLEFIAGTLGASRWQRFCTITLPLCRNSILMAAILTWSRAIGEFGATLMLVGVTRMKTETLPASIYLNISTGDNGMAMAAAIILLIISGTALLFSTLLQRRAASRMEGSFW</sequence>
<comment type="similarity">
    <text evidence="9">Belongs to the binding-protein-dependent transport system permease family.</text>
</comment>
<dbReference type="PROSITE" id="PS50928">
    <property type="entry name" value="ABC_TM1"/>
    <property type="match status" value="1"/>
</dbReference>
<dbReference type="InterPro" id="IPR006469">
    <property type="entry name" value="NifC_ABC_porter"/>
</dbReference>